<reference evidence="1 2" key="1">
    <citation type="journal article" date="2018" name="Evol. Lett.">
        <title>Horizontal gene cluster transfer increased hallucinogenic mushroom diversity.</title>
        <authorList>
            <person name="Reynolds H.T."/>
            <person name="Vijayakumar V."/>
            <person name="Gluck-Thaler E."/>
            <person name="Korotkin H.B."/>
            <person name="Matheny P.B."/>
            <person name="Slot J.C."/>
        </authorList>
    </citation>
    <scope>NUCLEOTIDE SEQUENCE [LARGE SCALE GENOMIC DNA]</scope>
    <source>
        <strain evidence="1 2">SRW20</strain>
    </source>
</reference>
<dbReference type="OrthoDB" id="3058706at2759"/>
<dbReference type="EMBL" id="NHYE01001002">
    <property type="protein sequence ID" value="PPR00552.1"/>
    <property type="molecule type" value="Genomic_DNA"/>
</dbReference>
<organism evidence="1 2">
    <name type="scientific">Gymnopilus dilepis</name>
    <dbReference type="NCBI Taxonomy" id="231916"/>
    <lineage>
        <taxon>Eukaryota</taxon>
        <taxon>Fungi</taxon>
        <taxon>Dikarya</taxon>
        <taxon>Basidiomycota</taxon>
        <taxon>Agaricomycotina</taxon>
        <taxon>Agaricomycetes</taxon>
        <taxon>Agaricomycetidae</taxon>
        <taxon>Agaricales</taxon>
        <taxon>Agaricineae</taxon>
        <taxon>Hymenogastraceae</taxon>
        <taxon>Gymnopilus</taxon>
    </lineage>
</organism>
<proteinExistence type="predicted"/>
<keyword evidence="2" id="KW-1185">Reference proteome</keyword>
<dbReference type="Proteomes" id="UP000284706">
    <property type="component" value="Unassembled WGS sequence"/>
</dbReference>
<sequence length="569" mass="64736">MDNPNEGVQSPSTSPISRLHADILWLIFLRNTDVQDFLISSSQNIFQPDSEVTQDSVLDTTLISARVCQRWRSLLLNWPALWGRVLLLNRLHQLGKEGREEIVRRTGTAPLYLIGDVTSIAQIVDEFVGPLLKANWERVRMIHIQAEKHVIRSESLWNTFILKSPMLEWFSVEGAAWSQQRVIPEDLVVDLFGDFAPQLRVFRCDTVAFTLSGSRWFNNLQELHLASTGVQPSNVLNNLKQMPLLENLHLKDLRGNVDHTIASVGPGSISLPRLVGLSLDLPLCWALLFSKSIKPAENCTLSFRPDMPTDFFTQKDAAEIIEVLERYADTYFPFHRVSYINITLAVGQFSFSVRIAERTSSGLVDLPISQSNFAVHLNFWGQIAQSVDCSSFLAPFLKHDLSNIQTLALEIDQLKAGSWNNVRPIIASLRGVETLKVGSRISTLDVLNRYHVDETQIFFPALRALHLESEFFVAFEFEGSFRRFISRRQRANVSFLRVLNLGYSPNDDWSFLDEIEGLTVVWAENEDFEYTCGSGSPWELTFSDSEIEDDSMEELAAAIGFPIRRQRRW</sequence>
<name>A0A409YC28_9AGAR</name>
<dbReference type="InParanoid" id="A0A409YC28"/>
<protein>
    <recommendedName>
        <fullName evidence="3">F-box domain-containing protein</fullName>
    </recommendedName>
</protein>
<dbReference type="AlphaFoldDB" id="A0A409YC28"/>
<evidence type="ECO:0000313" key="1">
    <source>
        <dbReference type="EMBL" id="PPR00552.1"/>
    </source>
</evidence>
<gene>
    <name evidence="1" type="ORF">CVT26_009886</name>
</gene>
<comment type="caution">
    <text evidence="1">The sequence shown here is derived from an EMBL/GenBank/DDBJ whole genome shotgun (WGS) entry which is preliminary data.</text>
</comment>
<evidence type="ECO:0008006" key="3">
    <source>
        <dbReference type="Google" id="ProtNLM"/>
    </source>
</evidence>
<evidence type="ECO:0000313" key="2">
    <source>
        <dbReference type="Proteomes" id="UP000284706"/>
    </source>
</evidence>
<accession>A0A409YC28</accession>